<evidence type="ECO:0000256" key="8">
    <source>
        <dbReference type="SAM" id="MobiDB-lite"/>
    </source>
</evidence>
<dbReference type="InterPro" id="IPR015421">
    <property type="entry name" value="PyrdxlP-dep_Trfase_major"/>
</dbReference>
<dbReference type="PANTHER" id="PTHR45744">
    <property type="entry name" value="TYROSINE AMINOTRANSFERASE"/>
    <property type="match status" value="1"/>
</dbReference>
<dbReference type="CDD" id="cd00609">
    <property type="entry name" value="AAT_like"/>
    <property type="match status" value="1"/>
</dbReference>
<dbReference type="InterPro" id="IPR015424">
    <property type="entry name" value="PyrdxlP-dep_Trfase"/>
</dbReference>
<dbReference type="Pfam" id="PF00155">
    <property type="entry name" value="Aminotran_1_2"/>
    <property type="match status" value="1"/>
</dbReference>
<gene>
    <name evidence="10" type="ORF">A4U43_C02F20120</name>
</gene>
<evidence type="ECO:0000256" key="2">
    <source>
        <dbReference type="ARBA" id="ARBA00007441"/>
    </source>
</evidence>
<dbReference type="AlphaFoldDB" id="A0A5P1FPE5"/>
<keyword evidence="4" id="KW-0808">Transferase</keyword>
<accession>A0A5P1FPE5</accession>
<dbReference type="InterPro" id="IPR015422">
    <property type="entry name" value="PyrdxlP-dep_Trfase_small"/>
</dbReference>
<keyword evidence="3" id="KW-0032">Aminotransferase</keyword>
<dbReference type="SUPFAM" id="SSF53383">
    <property type="entry name" value="PLP-dependent transferases"/>
    <property type="match status" value="1"/>
</dbReference>
<evidence type="ECO:0000256" key="6">
    <source>
        <dbReference type="PIRNR" id="PIRNR000517"/>
    </source>
</evidence>
<dbReference type="Gene3D" id="3.90.1150.10">
    <property type="entry name" value="Aspartate Aminotransferase, domain 1"/>
    <property type="match status" value="1"/>
</dbReference>
<dbReference type="FunFam" id="3.90.1150.10:FF:000040">
    <property type="entry name" value="Tyrosine aminotransferase"/>
    <property type="match status" value="1"/>
</dbReference>
<feature type="region of interest" description="Disordered" evidence="8">
    <location>
        <begin position="40"/>
        <end position="68"/>
    </location>
</feature>
<dbReference type="GO" id="GO:0004838">
    <property type="term" value="F:L-tyrosine-2-oxoglutarate transaminase activity"/>
    <property type="evidence" value="ECO:0007669"/>
    <property type="project" value="TreeGrafter"/>
</dbReference>
<dbReference type="NCBIfam" id="TIGR01265">
    <property type="entry name" value="tyr_nico_aTase"/>
    <property type="match status" value="1"/>
</dbReference>
<dbReference type="Gene3D" id="3.40.640.10">
    <property type="entry name" value="Type I PLP-dependent aspartate aminotransferase-like (Major domain)"/>
    <property type="match status" value="1"/>
</dbReference>
<organism evidence="10 11">
    <name type="scientific">Asparagus officinalis</name>
    <name type="common">Garden asparagus</name>
    <dbReference type="NCBI Taxonomy" id="4686"/>
    <lineage>
        <taxon>Eukaryota</taxon>
        <taxon>Viridiplantae</taxon>
        <taxon>Streptophyta</taxon>
        <taxon>Embryophyta</taxon>
        <taxon>Tracheophyta</taxon>
        <taxon>Spermatophyta</taxon>
        <taxon>Magnoliopsida</taxon>
        <taxon>Liliopsida</taxon>
        <taxon>Asparagales</taxon>
        <taxon>Asparagaceae</taxon>
        <taxon>Asparagoideae</taxon>
        <taxon>Asparagus</taxon>
    </lineage>
</organism>
<evidence type="ECO:0000256" key="7">
    <source>
        <dbReference type="PIRSR" id="PIRSR000517-1"/>
    </source>
</evidence>
<comment type="cofactor">
    <cofactor evidence="1 6 7">
        <name>pyridoxal 5'-phosphate</name>
        <dbReference type="ChEBI" id="CHEBI:597326"/>
    </cofactor>
</comment>
<dbReference type="GO" id="GO:0006572">
    <property type="term" value="P:L-tyrosine catabolic process"/>
    <property type="evidence" value="ECO:0007669"/>
    <property type="project" value="TreeGrafter"/>
</dbReference>
<dbReference type="Proteomes" id="UP000243459">
    <property type="component" value="Chromosome 2"/>
</dbReference>
<evidence type="ECO:0000256" key="4">
    <source>
        <dbReference type="ARBA" id="ARBA00022679"/>
    </source>
</evidence>
<evidence type="ECO:0000259" key="9">
    <source>
        <dbReference type="Pfam" id="PF00155"/>
    </source>
</evidence>
<feature type="modified residue" description="N6-(pyridoxal phosphate)lysine" evidence="7">
    <location>
        <position position="194"/>
    </location>
</feature>
<dbReference type="InterPro" id="IPR005958">
    <property type="entry name" value="TyrNic_aminoTrfase"/>
</dbReference>
<dbReference type="PANTHER" id="PTHR45744:SF2">
    <property type="entry name" value="TYROSINE AMINOTRANSFERASE"/>
    <property type="match status" value="1"/>
</dbReference>
<sequence length="360" mass="39504">MRLALGEQFGAFFKCSLYGSDHLARNARCKLCGGGAPVDGGPDQPPRARRVHDVRRESGASGEHDGAGDARGGCNVLLPRPGFPLYESACDLLRIEPRYYDLQPVRSWEVDLDQVRALVDCNTVGLVVINPNNPCGAVYSANHLHQIAETAGSLNIPIIADEVYAHMAFGGSKFFPMISFAHLAPILNVGSLSKRWMVPGWRLGWVAICDPRGSLAQVRNAIEMLMNVSSGPASVIQAAVPKILSNAHEEFHENVLRTLESSADTLYERINQIKALKCQSRPQGSMFMMVEVDTSCLLGIRNDMEFAEELMKEESVLVLPGTVIGLKNWVRLFFGAPGSLLAEACDRIKSFCDRRYSTKN</sequence>
<dbReference type="InterPro" id="IPR004839">
    <property type="entry name" value="Aminotransferase_I/II_large"/>
</dbReference>
<dbReference type="PIRSF" id="PIRSF000517">
    <property type="entry name" value="Tyr_transaminase"/>
    <property type="match status" value="1"/>
</dbReference>
<feature type="compositionally biased region" description="Basic and acidic residues" evidence="8">
    <location>
        <begin position="54"/>
        <end position="68"/>
    </location>
</feature>
<evidence type="ECO:0000256" key="1">
    <source>
        <dbReference type="ARBA" id="ARBA00001933"/>
    </source>
</evidence>
<keyword evidence="5 6" id="KW-0663">Pyridoxal phosphate</keyword>
<dbReference type="EMBL" id="CM007382">
    <property type="protein sequence ID" value="ONK78561.1"/>
    <property type="molecule type" value="Genomic_DNA"/>
</dbReference>
<dbReference type="OMA" id="NAHEEFH"/>
<comment type="similarity">
    <text evidence="2 6">Belongs to the class-I pyridoxal-phosphate-dependent aminotransferase family.</text>
</comment>
<evidence type="ECO:0000256" key="3">
    <source>
        <dbReference type="ARBA" id="ARBA00022576"/>
    </source>
</evidence>
<name>A0A5P1FPE5_ASPOF</name>
<proteinExistence type="inferred from homology"/>
<dbReference type="GO" id="GO:0030170">
    <property type="term" value="F:pyridoxal phosphate binding"/>
    <property type="evidence" value="ECO:0007669"/>
    <property type="project" value="InterPro"/>
</dbReference>
<keyword evidence="11" id="KW-1185">Reference proteome</keyword>
<reference evidence="11" key="1">
    <citation type="journal article" date="2017" name="Nat. Commun.">
        <title>The asparagus genome sheds light on the origin and evolution of a young Y chromosome.</title>
        <authorList>
            <person name="Harkess A."/>
            <person name="Zhou J."/>
            <person name="Xu C."/>
            <person name="Bowers J.E."/>
            <person name="Van der Hulst R."/>
            <person name="Ayyampalayam S."/>
            <person name="Mercati F."/>
            <person name="Riccardi P."/>
            <person name="McKain M.R."/>
            <person name="Kakrana A."/>
            <person name="Tang H."/>
            <person name="Ray J."/>
            <person name="Groenendijk J."/>
            <person name="Arikit S."/>
            <person name="Mathioni S.M."/>
            <person name="Nakano M."/>
            <person name="Shan H."/>
            <person name="Telgmann-Rauber A."/>
            <person name="Kanno A."/>
            <person name="Yue Z."/>
            <person name="Chen H."/>
            <person name="Li W."/>
            <person name="Chen Y."/>
            <person name="Xu X."/>
            <person name="Zhang Y."/>
            <person name="Luo S."/>
            <person name="Chen H."/>
            <person name="Gao J."/>
            <person name="Mao Z."/>
            <person name="Pires J.C."/>
            <person name="Luo M."/>
            <person name="Kudrna D."/>
            <person name="Wing R.A."/>
            <person name="Meyers B.C."/>
            <person name="Yi K."/>
            <person name="Kong H."/>
            <person name="Lavrijsen P."/>
            <person name="Sunseri F."/>
            <person name="Falavigna A."/>
            <person name="Ye Y."/>
            <person name="Leebens-Mack J.H."/>
            <person name="Chen G."/>
        </authorList>
    </citation>
    <scope>NUCLEOTIDE SEQUENCE [LARGE SCALE GENOMIC DNA]</scope>
    <source>
        <strain evidence="11">cv. DH0086</strain>
    </source>
</reference>
<protein>
    <recommendedName>
        <fullName evidence="9">Aminotransferase class I/classII large domain-containing protein</fullName>
    </recommendedName>
</protein>
<evidence type="ECO:0000313" key="11">
    <source>
        <dbReference type="Proteomes" id="UP000243459"/>
    </source>
</evidence>
<feature type="domain" description="Aminotransferase class I/classII large" evidence="9">
    <location>
        <begin position="71"/>
        <end position="348"/>
    </location>
</feature>
<evidence type="ECO:0000313" key="10">
    <source>
        <dbReference type="EMBL" id="ONK78561.1"/>
    </source>
</evidence>
<evidence type="ECO:0000256" key="5">
    <source>
        <dbReference type="ARBA" id="ARBA00022898"/>
    </source>
</evidence>
<dbReference type="Gramene" id="ONK78561">
    <property type="protein sequence ID" value="ONK78561"/>
    <property type="gene ID" value="A4U43_C02F20120"/>
</dbReference>